<evidence type="ECO:0008006" key="3">
    <source>
        <dbReference type="Google" id="ProtNLM"/>
    </source>
</evidence>
<reference evidence="1" key="1">
    <citation type="submission" date="2023-07" db="EMBL/GenBank/DDBJ databases">
        <title>Sorghum-associated microbial communities from plants grown in Nebraska, USA.</title>
        <authorList>
            <person name="Schachtman D."/>
        </authorList>
    </citation>
    <scope>NUCLEOTIDE SEQUENCE</scope>
    <source>
        <strain evidence="1">DS2795</strain>
    </source>
</reference>
<comment type="caution">
    <text evidence="1">The sequence shown here is derived from an EMBL/GenBank/DDBJ whole genome shotgun (WGS) entry which is preliminary data.</text>
</comment>
<dbReference type="AlphaFoldDB" id="A0AAW8DU45"/>
<proteinExistence type="predicted"/>
<sequence length="82" mass="9345">MTATVVQLDLPPDWSCWLELQQTADGAYAGKAELREGAAQRCVLVIAQQPSREAALERLKFRAEYFIQEWAMRQRRGAVPPR</sequence>
<name>A0AAW8DU45_9BURK</name>
<dbReference type="Proteomes" id="UP001244295">
    <property type="component" value="Unassembled WGS sequence"/>
</dbReference>
<gene>
    <name evidence="1" type="ORF">J2W25_002039</name>
</gene>
<protein>
    <recommendedName>
        <fullName evidence="3">DUF2188 domain-containing protein</fullName>
    </recommendedName>
</protein>
<evidence type="ECO:0000313" key="1">
    <source>
        <dbReference type="EMBL" id="MDP9923018.1"/>
    </source>
</evidence>
<organism evidence="1 2">
    <name type="scientific">Variovorax boronicumulans</name>
    <dbReference type="NCBI Taxonomy" id="436515"/>
    <lineage>
        <taxon>Bacteria</taxon>
        <taxon>Pseudomonadati</taxon>
        <taxon>Pseudomonadota</taxon>
        <taxon>Betaproteobacteria</taxon>
        <taxon>Burkholderiales</taxon>
        <taxon>Comamonadaceae</taxon>
        <taxon>Variovorax</taxon>
    </lineage>
</organism>
<accession>A0AAW8DU45</accession>
<dbReference type="RefSeq" id="WP_307636565.1">
    <property type="nucleotide sequence ID" value="NZ_JAUSRR010000003.1"/>
</dbReference>
<dbReference type="EMBL" id="JAUSRR010000003">
    <property type="protein sequence ID" value="MDP9923018.1"/>
    <property type="molecule type" value="Genomic_DNA"/>
</dbReference>
<evidence type="ECO:0000313" key="2">
    <source>
        <dbReference type="Proteomes" id="UP001244295"/>
    </source>
</evidence>